<feature type="compositionally biased region" description="Low complexity" evidence="1">
    <location>
        <begin position="36"/>
        <end position="56"/>
    </location>
</feature>
<dbReference type="InterPro" id="IPR036737">
    <property type="entry name" value="OmpA-like_sf"/>
</dbReference>
<feature type="compositionally biased region" description="Pro residues" evidence="1">
    <location>
        <begin position="57"/>
        <end position="69"/>
    </location>
</feature>
<proteinExistence type="predicted"/>
<evidence type="ECO:0000313" key="2">
    <source>
        <dbReference type="EMBL" id="URI10003.1"/>
    </source>
</evidence>
<dbReference type="SUPFAM" id="SSF103088">
    <property type="entry name" value="OmpA-like"/>
    <property type="match status" value="1"/>
</dbReference>
<name>A0ABY4SAI9_AQUTE</name>
<feature type="region of interest" description="Disordered" evidence="1">
    <location>
        <begin position="30"/>
        <end position="118"/>
    </location>
</feature>
<dbReference type="EMBL" id="CP097636">
    <property type="protein sequence ID" value="URI10003.1"/>
    <property type="molecule type" value="Genomic_DNA"/>
</dbReference>
<protein>
    <submittedName>
        <fullName evidence="2">Lipoprotein</fullName>
    </submittedName>
</protein>
<gene>
    <name evidence="2" type="ORF">MW290_31200</name>
</gene>
<evidence type="ECO:0000313" key="3">
    <source>
        <dbReference type="Proteomes" id="UP001056201"/>
    </source>
</evidence>
<feature type="compositionally biased region" description="Low complexity" evidence="1">
    <location>
        <begin position="70"/>
        <end position="99"/>
    </location>
</feature>
<keyword evidence="3" id="KW-1185">Reference proteome</keyword>
<sequence length="241" mass="24464">MQWWSRSTGVGAALLAAAVLSGCGTKVPLDLPPPRSSSGAAGSSTGAAGSSTAPLLPALPAPPAPPVEPPSVATPMPVAPSAEAAQQPPLPALPGASAPSTTTETQPGVPLLPPENSPLATETRWLQQWFDGTPVVIAPQGDGTLLVEVPAEFCFDLGTAAVKPPLAAVLSRVRSSLERQPTLQMRIEAPPDSAGPASLARERSARVREHFFSAAISPTRITEADGLPGSPVRLVINGNPG</sequence>
<dbReference type="PROSITE" id="PS51257">
    <property type="entry name" value="PROKAR_LIPOPROTEIN"/>
    <property type="match status" value="1"/>
</dbReference>
<organism evidence="2 3">
    <name type="scientific">Aquincola tertiaricarbonis</name>
    <dbReference type="NCBI Taxonomy" id="391953"/>
    <lineage>
        <taxon>Bacteria</taxon>
        <taxon>Pseudomonadati</taxon>
        <taxon>Pseudomonadota</taxon>
        <taxon>Betaproteobacteria</taxon>
        <taxon>Burkholderiales</taxon>
        <taxon>Sphaerotilaceae</taxon>
        <taxon>Aquincola</taxon>
    </lineage>
</organism>
<reference evidence="2" key="1">
    <citation type="submission" date="2022-05" db="EMBL/GenBank/DDBJ databases">
        <title>An RpoN-dependent PEP-CTERM gene is involved in floc formation of an Aquincola tertiaricarbonis strain.</title>
        <authorList>
            <person name="Qiu D."/>
            <person name="Xia M."/>
        </authorList>
    </citation>
    <scope>NUCLEOTIDE SEQUENCE</scope>
    <source>
        <strain evidence="2">RN12</strain>
    </source>
</reference>
<accession>A0ABY4SAI9</accession>
<evidence type="ECO:0000256" key="1">
    <source>
        <dbReference type="SAM" id="MobiDB-lite"/>
    </source>
</evidence>
<dbReference type="RefSeq" id="WP_250198212.1">
    <property type="nucleotide sequence ID" value="NZ_CP097636.1"/>
</dbReference>
<keyword evidence="2" id="KW-0449">Lipoprotein</keyword>
<dbReference type="Proteomes" id="UP001056201">
    <property type="component" value="Chromosome 2"/>
</dbReference>
<dbReference type="Gene3D" id="3.30.1330.60">
    <property type="entry name" value="OmpA-like domain"/>
    <property type="match status" value="1"/>
</dbReference>